<accession>A0A640VNT5</accession>
<feature type="signal peptide" evidence="1">
    <location>
        <begin position="1"/>
        <end position="24"/>
    </location>
</feature>
<dbReference type="AlphaFoldDB" id="A0A640VNT5"/>
<reference evidence="2 3" key="1">
    <citation type="submission" date="2019-12" db="EMBL/GenBank/DDBJ databases">
        <title>Roseobacter cerasinus sp. nov., isolated from seawater around aquaculture.</title>
        <authorList>
            <person name="Muramatsu S."/>
            <person name="Takabe Y."/>
            <person name="Mori K."/>
            <person name="Takaichi S."/>
            <person name="Hanada S."/>
        </authorList>
    </citation>
    <scope>NUCLEOTIDE SEQUENCE [LARGE SCALE GENOMIC DNA]</scope>
    <source>
        <strain evidence="2 3">AI77</strain>
    </source>
</reference>
<keyword evidence="3" id="KW-1185">Reference proteome</keyword>
<protein>
    <submittedName>
        <fullName evidence="2">Uncharacterized protein</fullName>
    </submittedName>
</protein>
<dbReference type="Proteomes" id="UP000436522">
    <property type="component" value="Unassembled WGS sequence"/>
</dbReference>
<comment type="caution">
    <text evidence="2">The sequence shown here is derived from an EMBL/GenBank/DDBJ whole genome shotgun (WGS) entry which is preliminary data.</text>
</comment>
<evidence type="ECO:0000313" key="2">
    <source>
        <dbReference type="EMBL" id="GFE48751.1"/>
    </source>
</evidence>
<evidence type="ECO:0000256" key="1">
    <source>
        <dbReference type="SAM" id="SignalP"/>
    </source>
</evidence>
<gene>
    <name evidence="2" type="ORF">So717_05040</name>
</gene>
<dbReference type="RefSeq" id="WP_238840612.1">
    <property type="nucleotide sequence ID" value="NZ_BLIV01000001.1"/>
</dbReference>
<proteinExistence type="predicted"/>
<feature type="chain" id="PRO_5024917075" evidence="1">
    <location>
        <begin position="25"/>
        <end position="137"/>
    </location>
</feature>
<sequence length="137" mass="15478">MVSISKSIFLFAGILCLIALPVLAQPPMNAQEFDDYTRGKTLFYGENGVTYGAEEYLDNRRVIWSFLDGECKSGTWYEQSNQICFIYEDNPNPQCWTFHKDEGRLIARFQNAPGATELYEAGDLNDEMLCLGPDVGV</sequence>
<keyword evidence="1" id="KW-0732">Signal</keyword>
<evidence type="ECO:0000313" key="3">
    <source>
        <dbReference type="Proteomes" id="UP000436522"/>
    </source>
</evidence>
<dbReference type="EMBL" id="BLIV01000001">
    <property type="protein sequence ID" value="GFE48751.1"/>
    <property type="molecule type" value="Genomic_DNA"/>
</dbReference>
<name>A0A640VNT5_9RHOB</name>
<organism evidence="2 3">
    <name type="scientific">Roseobacter cerasinus</name>
    <dbReference type="NCBI Taxonomy" id="2602289"/>
    <lineage>
        <taxon>Bacteria</taxon>
        <taxon>Pseudomonadati</taxon>
        <taxon>Pseudomonadota</taxon>
        <taxon>Alphaproteobacteria</taxon>
        <taxon>Rhodobacterales</taxon>
        <taxon>Roseobacteraceae</taxon>
        <taxon>Roseobacter</taxon>
    </lineage>
</organism>